<comment type="similarity">
    <text evidence="2">Belongs to the sulfatase family.</text>
</comment>
<dbReference type="InterPro" id="IPR017850">
    <property type="entry name" value="Alkaline_phosphatase_core_sf"/>
</dbReference>
<feature type="domain" description="Sulfatase N-terminal" evidence="3">
    <location>
        <begin position="1"/>
        <end position="299"/>
    </location>
</feature>
<dbReference type="OrthoDB" id="103349at2759"/>
<dbReference type="Pfam" id="PF14707">
    <property type="entry name" value="Sulfatase_C"/>
    <property type="match status" value="1"/>
</dbReference>
<feature type="non-terminal residue" evidence="4">
    <location>
        <position position="1"/>
    </location>
</feature>
<dbReference type="Pfam" id="PF00884">
    <property type="entry name" value="Sulfatase"/>
    <property type="match status" value="1"/>
</dbReference>
<dbReference type="InterPro" id="IPR050738">
    <property type="entry name" value="Sulfatase"/>
</dbReference>
<dbReference type="EMBL" id="LR901630">
    <property type="protein sequence ID" value="CAD7249036.1"/>
    <property type="molecule type" value="Genomic_DNA"/>
</dbReference>
<dbReference type="SUPFAM" id="SSF53649">
    <property type="entry name" value="Alkaline phosphatase-like"/>
    <property type="match status" value="1"/>
</dbReference>
<organism evidence="4">
    <name type="scientific">Darwinula stevensoni</name>
    <dbReference type="NCBI Taxonomy" id="69355"/>
    <lineage>
        <taxon>Eukaryota</taxon>
        <taxon>Metazoa</taxon>
        <taxon>Ecdysozoa</taxon>
        <taxon>Arthropoda</taxon>
        <taxon>Crustacea</taxon>
        <taxon>Oligostraca</taxon>
        <taxon>Ostracoda</taxon>
        <taxon>Podocopa</taxon>
        <taxon>Podocopida</taxon>
        <taxon>Darwinulocopina</taxon>
        <taxon>Darwinuloidea</taxon>
        <taxon>Darwinulidae</taxon>
        <taxon>Darwinula</taxon>
    </lineage>
</organism>
<evidence type="ECO:0000313" key="5">
    <source>
        <dbReference type="Proteomes" id="UP000677054"/>
    </source>
</evidence>
<reference evidence="4" key="1">
    <citation type="submission" date="2020-11" db="EMBL/GenBank/DDBJ databases">
        <authorList>
            <person name="Tran Van P."/>
        </authorList>
    </citation>
    <scope>NUCLEOTIDE SEQUENCE</scope>
</reference>
<dbReference type="PANTHER" id="PTHR42693:SF47">
    <property type="entry name" value="N-ACETYLGALACTOSAMINE-6-SULFATASE"/>
    <property type="match status" value="1"/>
</dbReference>
<keyword evidence="5" id="KW-1185">Reference proteome</keyword>
<dbReference type="AlphaFoldDB" id="A0A7R8XEE4"/>
<dbReference type="Proteomes" id="UP000677054">
    <property type="component" value="Unassembled WGS sequence"/>
</dbReference>
<dbReference type="Gene3D" id="3.40.720.10">
    <property type="entry name" value="Alkaline Phosphatase, subunit A"/>
    <property type="match status" value="1"/>
</dbReference>
<evidence type="ECO:0000313" key="4">
    <source>
        <dbReference type="EMBL" id="CAD7249036.1"/>
    </source>
</evidence>
<sequence length="436" mass="48867">MGWGDIDVNGEPHRETPELRRMAEEGCILTDFYTAAPLCSPCEPIFSFTGNLNDTRAAVLTGRLPVRTGFYSTNARGRNAYTPQEIMGGIYDEEVLISELLSQANYTTKIVGKWHLGHRPPYLPLRHGFKEWFGSPNCHFGPYSNSVEDRPNIPVYHDSIMVGRCDYLFHVAKEAVQFLIDLAKTGAPFFLYWAPDSTHSPHYASPKFRGKSSRGLYGDAIMELDNSIGIILTTLKELKLDKNTYVFFTSDNGAALVDGDQGGSNGPFLCGKQTTFEGGMRVPGIAWAPGRIPAGSTVQRDYRTVLMQEMSSSQFNMYSQEKPVFYYRGDLLMTVRLNLYKAHLWTWATPEYELVKGINFCPGMSLQDIVTSEQKNHTKSPILFHLGRDPGEKFPIPSSSAEYKKVMPALERVVAEHIGNLIPGKPALNWCDQHVM</sequence>
<dbReference type="PANTHER" id="PTHR42693">
    <property type="entry name" value="ARYLSULFATASE FAMILY MEMBER"/>
    <property type="match status" value="1"/>
</dbReference>
<gene>
    <name evidence="4" type="ORF">DSTB1V02_LOCUS8837</name>
</gene>
<accession>A0A7R8XEE4</accession>
<evidence type="ECO:0000256" key="2">
    <source>
        <dbReference type="ARBA" id="ARBA00008779"/>
    </source>
</evidence>
<dbReference type="GO" id="GO:0004065">
    <property type="term" value="F:arylsulfatase activity"/>
    <property type="evidence" value="ECO:0007669"/>
    <property type="project" value="TreeGrafter"/>
</dbReference>
<comment type="cofactor">
    <cofactor evidence="1">
        <name>Ca(2+)</name>
        <dbReference type="ChEBI" id="CHEBI:29108"/>
    </cofactor>
</comment>
<name>A0A7R8XEE4_9CRUS</name>
<evidence type="ECO:0000256" key="1">
    <source>
        <dbReference type="ARBA" id="ARBA00001913"/>
    </source>
</evidence>
<protein>
    <recommendedName>
        <fullName evidence="3">Sulfatase N-terminal domain-containing protein</fullName>
    </recommendedName>
</protein>
<dbReference type="InterPro" id="IPR000917">
    <property type="entry name" value="Sulfatase_N"/>
</dbReference>
<dbReference type="EMBL" id="CAJPEV010002113">
    <property type="protein sequence ID" value="CAG0895705.1"/>
    <property type="molecule type" value="Genomic_DNA"/>
</dbReference>
<evidence type="ECO:0000259" key="3">
    <source>
        <dbReference type="Pfam" id="PF00884"/>
    </source>
</evidence>
<dbReference type="Gene3D" id="3.30.1120.10">
    <property type="match status" value="1"/>
</dbReference>
<proteinExistence type="inferred from homology"/>